<evidence type="ECO:0000256" key="1">
    <source>
        <dbReference type="SAM" id="MobiDB-lite"/>
    </source>
</evidence>
<feature type="compositionally biased region" description="Polar residues" evidence="1">
    <location>
        <begin position="79"/>
        <end position="89"/>
    </location>
</feature>
<comment type="caution">
    <text evidence="3">The sequence shown here is derived from an EMBL/GenBank/DDBJ whole genome shotgun (WGS) entry which is preliminary data.</text>
</comment>
<reference evidence="3 4" key="1">
    <citation type="submission" date="2020-04" db="EMBL/GenBank/DDBJ databases">
        <authorList>
            <person name="Wallbank WR R."/>
            <person name="Pardo Diaz C."/>
            <person name="Kozak K."/>
            <person name="Martin S."/>
            <person name="Jiggins C."/>
            <person name="Moest M."/>
            <person name="Warren A I."/>
            <person name="Byers J.R.P. K."/>
            <person name="Montejo-Kovacevich G."/>
            <person name="Yen C E."/>
        </authorList>
    </citation>
    <scope>NUCLEOTIDE SEQUENCE [LARGE SCALE GENOMIC DNA]</scope>
</reference>
<feature type="signal peptide" evidence="2">
    <location>
        <begin position="1"/>
        <end position="27"/>
    </location>
</feature>
<dbReference type="Proteomes" id="UP000494256">
    <property type="component" value="Unassembled WGS sequence"/>
</dbReference>
<proteinExistence type="predicted"/>
<name>A0A8S1BI73_ARCPL</name>
<keyword evidence="2" id="KW-0732">Signal</keyword>
<protein>
    <submittedName>
        <fullName evidence="3">Uncharacterized protein</fullName>
    </submittedName>
</protein>
<dbReference type="AlphaFoldDB" id="A0A8S1BI73"/>
<dbReference type="OrthoDB" id="7331812at2759"/>
<dbReference type="EMBL" id="CADEBD010000620">
    <property type="protein sequence ID" value="CAB3258068.1"/>
    <property type="molecule type" value="Genomic_DNA"/>
</dbReference>
<sequence>MLICFSESSVQFQVYLILLVTLCAVAGEETHPGLVTKNSEHDLLAEASQSETAQKREGSLSNSYGEPLPPDAYGPPKDQPNTSKPTILT</sequence>
<feature type="region of interest" description="Disordered" evidence="1">
    <location>
        <begin position="34"/>
        <end position="89"/>
    </location>
</feature>
<gene>
    <name evidence="3" type="ORF">APLA_LOCUS16070</name>
</gene>
<feature type="chain" id="PRO_5035846586" evidence="2">
    <location>
        <begin position="28"/>
        <end position="89"/>
    </location>
</feature>
<accession>A0A8S1BI73</accession>
<organism evidence="3 4">
    <name type="scientific">Arctia plantaginis</name>
    <name type="common">Wood tiger moth</name>
    <name type="synonym">Phalaena plantaginis</name>
    <dbReference type="NCBI Taxonomy" id="874455"/>
    <lineage>
        <taxon>Eukaryota</taxon>
        <taxon>Metazoa</taxon>
        <taxon>Ecdysozoa</taxon>
        <taxon>Arthropoda</taxon>
        <taxon>Hexapoda</taxon>
        <taxon>Insecta</taxon>
        <taxon>Pterygota</taxon>
        <taxon>Neoptera</taxon>
        <taxon>Endopterygota</taxon>
        <taxon>Lepidoptera</taxon>
        <taxon>Glossata</taxon>
        <taxon>Ditrysia</taxon>
        <taxon>Noctuoidea</taxon>
        <taxon>Erebidae</taxon>
        <taxon>Arctiinae</taxon>
        <taxon>Arctia</taxon>
    </lineage>
</organism>
<evidence type="ECO:0000256" key="2">
    <source>
        <dbReference type="SAM" id="SignalP"/>
    </source>
</evidence>
<evidence type="ECO:0000313" key="3">
    <source>
        <dbReference type="EMBL" id="CAB3258068.1"/>
    </source>
</evidence>
<evidence type="ECO:0000313" key="4">
    <source>
        <dbReference type="Proteomes" id="UP000494256"/>
    </source>
</evidence>